<evidence type="ECO:0000259" key="2">
    <source>
        <dbReference type="Pfam" id="PF13456"/>
    </source>
</evidence>
<dbReference type="InterPro" id="IPR044730">
    <property type="entry name" value="RNase_H-like_dom_plant"/>
</dbReference>
<dbReference type="Pfam" id="PF13456">
    <property type="entry name" value="RVT_3"/>
    <property type="match status" value="1"/>
</dbReference>
<feature type="domain" description="RNase H type-1" evidence="2">
    <location>
        <begin position="197"/>
        <end position="315"/>
    </location>
</feature>
<dbReference type="Proteomes" id="UP000823674">
    <property type="component" value="Chromosome A02"/>
</dbReference>
<evidence type="ECO:0000256" key="1">
    <source>
        <dbReference type="SAM" id="MobiDB-lite"/>
    </source>
</evidence>
<accession>A0ABQ7NLS4</accession>
<proteinExistence type="predicted"/>
<protein>
    <recommendedName>
        <fullName evidence="2">RNase H type-1 domain-containing protein</fullName>
    </recommendedName>
</protein>
<dbReference type="InterPro" id="IPR012337">
    <property type="entry name" value="RNaseH-like_sf"/>
</dbReference>
<feature type="compositionally biased region" description="Basic residues" evidence="1">
    <location>
        <begin position="119"/>
        <end position="130"/>
    </location>
</feature>
<name>A0ABQ7NLS4_BRACM</name>
<gene>
    <name evidence="3" type="primary">A02g508770.1_BraROA</name>
    <name evidence="3" type="ORF">IGI04_007344</name>
</gene>
<dbReference type="Gene3D" id="3.30.420.10">
    <property type="entry name" value="Ribonuclease H-like superfamily/Ribonuclease H"/>
    <property type="match status" value="1"/>
</dbReference>
<dbReference type="PANTHER" id="PTHR47074:SF11">
    <property type="entry name" value="REVERSE TRANSCRIPTASE-LIKE PROTEIN"/>
    <property type="match status" value="1"/>
</dbReference>
<evidence type="ECO:0000313" key="4">
    <source>
        <dbReference type="Proteomes" id="UP000823674"/>
    </source>
</evidence>
<dbReference type="InterPro" id="IPR052929">
    <property type="entry name" value="RNase_H-like_EbsB-rel"/>
</dbReference>
<organism evidence="3 4">
    <name type="scientific">Brassica rapa subsp. trilocularis</name>
    <dbReference type="NCBI Taxonomy" id="1813537"/>
    <lineage>
        <taxon>Eukaryota</taxon>
        <taxon>Viridiplantae</taxon>
        <taxon>Streptophyta</taxon>
        <taxon>Embryophyta</taxon>
        <taxon>Tracheophyta</taxon>
        <taxon>Spermatophyta</taxon>
        <taxon>Magnoliopsida</taxon>
        <taxon>eudicotyledons</taxon>
        <taxon>Gunneridae</taxon>
        <taxon>Pentapetalae</taxon>
        <taxon>rosids</taxon>
        <taxon>malvids</taxon>
        <taxon>Brassicales</taxon>
        <taxon>Brassicaceae</taxon>
        <taxon>Brassiceae</taxon>
        <taxon>Brassica</taxon>
    </lineage>
</organism>
<reference evidence="3 4" key="1">
    <citation type="submission" date="2021-03" db="EMBL/GenBank/DDBJ databases">
        <authorList>
            <person name="King G.J."/>
            <person name="Bancroft I."/>
            <person name="Baten A."/>
            <person name="Bloomfield J."/>
            <person name="Borpatragohain P."/>
            <person name="He Z."/>
            <person name="Irish N."/>
            <person name="Irwin J."/>
            <person name="Liu K."/>
            <person name="Mauleon R.P."/>
            <person name="Moore J."/>
            <person name="Morris R."/>
            <person name="Ostergaard L."/>
            <person name="Wang B."/>
            <person name="Wells R."/>
        </authorList>
    </citation>
    <scope>NUCLEOTIDE SEQUENCE [LARGE SCALE GENOMIC DNA]</scope>
    <source>
        <strain evidence="3">R-o-18</strain>
        <tissue evidence="3">Leaf</tissue>
    </source>
</reference>
<dbReference type="InterPro" id="IPR002156">
    <property type="entry name" value="RNaseH_domain"/>
</dbReference>
<dbReference type="EMBL" id="JADBGQ010000002">
    <property type="protein sequence ID" value="KAG5411025.1"/>
    <property type="molecule type" value="Genomic_DNA"/>
</dbReference>
<dbReference type="SUPFAM" id="SSF53098">
    <property type="entry name" value="Ribonuclease H-like"/>
    <property type="match status" value="1"/>
</dbReference>
<dbReference type="PANTHER" id="PTHR47074">
    <property type="entry name" value="BNAC02G40300D PROTEIN"/>
    <property type="match status" value="1"/>
</dbReference>
<dbReference type="CDD" id="cd06222">
    <property type="entry name" value="RNase_H_like"/>
    <property type="match status" value="1"/>
</dbReference>
<dbReference type="InterPro" id="IPR036397">
    <property type="entry name" value="RNaseH_sf"/>
</dbReference>
<feature type="region of interest" description="Disordered" evidence="1">
    <location>
        <begin position="59"/>
        <end position="91"/>
    </location>
</feature>
<comment type="caution">
    <text evidence="3">The sequence shown here is derived from an EMBL/GenBank/DDBJ whole genome shotgun (WGS) entry which is preliminary data.</text>
</comment>
<feature type="region of interest" description="Disordered" evidence="1">
    <location>
        <begin position="104"/>
        <end position="134"/>
    </location>
</feature>
<sequence>MEKENYMDDMENGQVIGALQDMDIGESDGLVLRQHDASRDAEVLDEAADDLIGEDLEDMEDGDESHHVGSRSLNPAEARTKPSYKGSSRHVVTRGMPIRKTKFLRRGSPRNHGVSSSRHTNRHKHSHHKKDIPMIQSLAISPTHRRDTFCRSYTKNGQYTFKSGYWVTTNLMRADEDREAHTAEETEALNLENICLVDGSWTSTAHFRGMGWVWKDTMGKIQLMGAKNLRRRESALHLELEALKWAMESKIQHSTCQRFGIDCKDLIAMIEEPQAWPNFSTELKIIKTLRLCFSDFKNSHITQTQNEIADSLAMNARSFHRSLCFIGCSIPV</sequence>
<keyword evidence="4" id="KW-1185">Reference proteome</keyword>
<evidence type="ECO:0000313" key="3">
    <source>
        <dbReference type="EMBL" id="KAG5411025.1"/>
    </source>
</evidence>